<proteinExistence type="predicted"/>
<gene>
    <name evidence="2" type="ORF">cubi_03228</name>
</gene>
<dbReference type="RefSeq" id="XP_028873027.1">
    <property type="nucleotide sequence ID" value="XM_029020241.1"/>
</dbReference>
<dbReference type="EMBL" id="LRBP01000032">
    <property type="protein sequence ID" value="OII70930.1"/>
    <property type="molecule type" value="Genomic_DNA"/>
</dbReference>
<keyword evidence="3" id="KW-1185">Reference proteome</keyword>
<dbReference type="Proteomes" id="UP000186176">
    <property type="component" value="Unassembled WGS sequence"/>
</dbReference>
<dbReference type="GeneID" id="39980020"/>
<name>A0A1J4M9P3_9CRYT</name>
<evidence type="ECO:0000256" key="1">
    <source>
        <dbReference type="SAM" id="MobiDB-lite"/>
    </source>
</evidence>
<evidence type="ECO:0000313" key="2">
    <source>
        <dbReference type="EMBL" id="OII70930.1"/>
    </source>
</evidence>
<dbReference type="VEuPathDB" id="CryptoDB:cubi_03228"/>
<feature type="compositionally biased region" description="Polar residues" evidence="1">
    <location>
        <begin position="52"/>
        <end position="66"/>
    </location>
</feature>
<sequence length="135" mass="15168">MPNRYEVNQHNNGDGCCSGLRKRLRSVLRSCTGGSCSSSDDDEEVELEEYRQTGSPVPSISSQVDRTQFRVSSVGELNAKTRRDADELQKLLTRYKEFGCSPGDDRPACKHLRDRIKELKRSLLKRGVALSESCD</sequence>
<protein>
    <submittedName>
        <fullName evidence="2">Uncharacterized protein</fullName>
    </submittedName>
</protein>
<comment type="caution">
    <text evidence="2">The sequence shown here is derived from an EMBL/GenBank/DDBJ whole genome shotgun (WGS) entry which is preliminary data.</text>
</comment>
<dbReference type="AlphaFoldDB" id="A0A1J4M9P3"/>
<organism evidence="2 3">
    <name type="scientific">Cryptosporidium ubiquitum</name>
    <dbReference type="NCBI Taxonomy" id="857276"/>
    <lineage>
        <taxon>Eukaryota</taxon>
        <taxon>Sar</taxon>
        <taxon>Alveolata</taxon>
        <taxon>Apicomplexa</taxon>
        <taxon>Conoidasida</taxon>
        <taxon>Coccidia</taxon>
        <taxon>Eucoccidiorida</taxon>
        <taxon>Eimeriorina</taxon>
        <taxon>Cryptosporidiidae</taxon>
        <taxon>Cryptosporidium</taxon>
    </lineage>
</organism>
<accession>A0A1J4M9P3</accession>
<reference evidence="2 3" key="1">
    <citation type="submission" date="2016-10" db="EMBL/GenBank/DDBJ databases">
        <title>Reductive evolution of mitochondrial metabolism and differential evolution of invasion-related proteins in Cryptosporidium.</title>
        <authorList>
            <person name="Liu S."/>
            <person name="Roellig D.M."/>
            <person name="Guo Y."/>
            <person name="Li N."/>
            <person name="Frace M.A."/>
            <person name="Tang K."/>
            <person name="Zhang L."/>
            <person name="Feng Y."/>
            <person name="Xiao L."/>
        </authorList>
    </citation>
    <scope>NUCLEOTIDE SEQUENCE [LARGE SCALE GENOMIC DNA]</scope>
    <source>
        <strain evidence="2">39726</strain>
    </source>
</reference>
<evidence type="ECO:0000313" key="3">
    <source>
        <dbReference type="Proteomes" id="UP000186176"/>
    </source>
</evidence>
<feature type="region of interest" description="Disordered" evidence="1">
    <location>
        <begin position="30"/>
        <end position="66"/>
    </location>
</feature>